<evidence type="ECO:0000313" key="4">
    <source>
        <dbReference type="Proteomes" id="UP000035068"/>
    </source>
</evidence>
<keyword evidence="4" id="KW-1185">Reference proteome</keyword>
<dbReference type="Pfam" id="PF22309">
    <property type="entry name" value="HK-GC-Chemotax_sensor"/>
    <property type="match status" value="1"/>
</dbReference>
<comment type="caution">
    <text evidence="3">The sequence shown here is derived from an EMBL/GenBank/DDBJ whole genome shotgun (WGS) entry which is preliminary data.</text>
</comment>
<reference evidence="3 4" key="1">
    <citation type="submission" date="2014-12" db="EMBL/GenBank/DDBJ databases">
        <title>Genomes of Geoalkalibacter ferrihydriticus and Geoalkalibacter subterraneus, two haloalkaliphilic metal-reducing members of the Geobacteraceae.</title>
        <authorList>
            <person name="Badalamenti J.P."/>
            <person name="Torres C.I."/>
            <person name="Krajmalnik-Brown R."/>
            <person name="Bond D.R."/>
        </authorList>
    </citation>
    <scope>NUCLEOTIDE SEQUENCE [LARGE SCALE GENOMIC DNA]</scope>
    <source>
        <strain evidence="3 4">DSM 17813</strain>
    </source>
</reference>
<accession>A0A0C2EF30</accession>
<dbReference type="EMBL" id="JWJD01000001">
    <property type="protein sequence ID" value="KIH77208.1"/>
    <property type="molecule type" value="Genomic_DNA"/>
</dbReference>
<sequence>MKKLCLVIFSFLFVVSTAQAATQPDKLAIAEQQVTAAFERLDSGINTAAEKLGEVGLTGDDAREILTALCQEVSYAVNCATIDTHGVLKMIEPAAYRHVEGTDISAQEQVKQMLSLNKPVLSGVFRAVEGDDAVVAQYPVVNAEGRFIGALSVLFKPERFLREIIQPLVKGTQLAISVMDLEGRTLYDSDPAQIGLNIFTSEIFQPYTEFVELAQKIAATPQGDGVYRFKRDDISGADVDKIAYWTSVSSYGVDWRLVGIQLE</sequence>
<dbReference type="RefSeq" id="WP_040094951.1">
    <property type="nucleotide sequence ID" value="NZ_JWJD01000001.1"/>
</dbReference>
<name>A0A0C2EF30_9BACT</name>
<evidence type="ECO:0000256" key="1">
    <source>
        <dbReference type="SAM" id="SignalP"/>
    </source>
</evidence>
<dbReference type="Gene3D" id="3.30.450.20">
    <property type="entry name" value="PAS domain"/>
    <property type="match status" value="1"/>
</dbReference>
<dbReference type="SMART" id="SM01079">
    <property type="entry name" value="CHASE"/>
    <property type="match status" value="1"/>
</dbReference>
<dbReference type="GO" id="GO:0003824">
    <property type="term" value="F:catalytic activity"/>
    <property type="evidence" value="ECO:0007669"/>
    <property type="project" value="UniProtKB-ARBA"/>
</dbReference>
<keyword evidence="1" id="KW-0732">Signal</keyword>
<feature type="domain" description="CHASE" evidence="2">
    <location>
        <begin position="30"/>
        <end position="189"/>
    </location>
</feature>
<dbReference type="AlphaFoldDB" id="A0A0C2EF30"/>
<dbReference type="InterPro" id="IPR006189">
    <property type="entry name" value="CHASE_dom"/>
</dbReference>
<dbReference type="InterPro" id="IPR054513">
    <property type="entry name" value="Dret_0059-like_sensor"/>
</dbReference>
<organism evidence="3 4">
    <name type="scientific">Geoalkalibacter ferrihydriticus DSM 17813</name>
    <dbReference type="NCBI Taxonomy" id="1121915"/>
    <lineage>
        <taxon>Bacteria</taxon>
        <taxon>Pseudomonadati</taxon>
        <taxon>Thermodesulfobacteriota</taxon>
        <taxon>Desulfuromonadia</taxon>
        <taxon>Desulfuromonadales</taxon>
        <taxon>Geoalkalibacteraceae</taxon>
        <taxon>Geoalkalibacter</taxon>
    </lineage>
</organism>
<evidence type="ECO:0000313" key="3">
    <source>
        <dbReference type="EMBL" id="KIH77208.1"/>
    </source>
</evidence>
<feature type="signal peptide" evidence="1">
    <location>
        <begin position="1"/>
        <end position="20"/>
    </location>
</feature>
<feature type="chain" id="PRO_5002147959" description="CHASE domain-containing protein" evidence="1">
    <location>
        <begin position="21"/>
        <end position="263"/>
    </location>
</feature>
<proteinExistence type="predicted"/>
<protein>
    <recommendedName>
        <fullName evidence="2">CHASE domain-containing protein</fullName>
    </recommendedName>
</protein>
<dbReference type="Proteomes" id="UP000035068">
    <property type="component" value="Unassembled WGS sequence"/>
</dbReference>
<evidence type="ECO:0000259" key="2">
    <source>
        <dbReference type="SMART" id="SM01079"/>
    </source>
</evidence>
<gene>
    <name evidence="3" type="ORF">GFER_00060</name>
</gene>